<evidence type="ECO:0000256" key="3">
    <source>
        <dbReference type="ARBA" id="ARBA00022448"/>
    </source>
</evidence>
<protein>
    <submittedName>
        <fullName evidence="10">Monovalent cation/H+ antiporter complex subunit F</fullName>
    </submittedName>
</protein>
<dbReference type="RefSeq" id="WP_021352708.1">
    <property type="nucleotide sequence ID" value="NZ_CP051667.1"/>
</dbReference>
<evidence type="ECO:0000256" key="7">
    <source>
        <dbReference type="ARBA" id="ARBA00023136"/>
    </source>
</evidence>
<feature type="transmembrane region" description="Helical" evidence="8">
    <location>
        <begin position="36"/>
        <end position="56"/>
    </location>
</feature>
<evidence type="ECO:0000256" key="5">
    <source>
        <dbReference type="ARBA" id="ARBA00022692"/>
    </source>
</evidence>
<dbReference type="Proteomes" id="UP001239759">
    <property type="component" value="Unassembled WGS sequence"/>
</dbReference>
<dbReference type="EMBL" id="JASNUQ010000006">
    <property type="protein sequence ID" value="MDK4290063.1"/>
    <property type="molecule type" value="Genomic_DNA"/>
</dbReference>
<keyword evidence="7 8" id="KW-0472">Membrane</keyword>
<organism evidence="10 11">
    <name type="scientific">Corynebacterium pseudodiphtheriticum</name>
    <dbReference type="NCBI Taxonomy" id="37637"/>
    <lineage>
        <taxon>Bacteria</taxon>
        <taxon>Bacillati</taxon>
        <taxon>Actinomycetota</taxon>
        <taxon>Actinomycetes</taxon>
        <taxon>Mycobacteriales</taxon>
        <taxon>Corynebacteriaceae</taxon>
        <taxon>Corynebacterium</taxon>
    </lineage>
</organism>
<feature type="transmembrane region" description="Helical" evidence="8">
    <location>
        <begin position="62"/>
        <end position="82"/>
    </location>
</feature>
<keyword evidence="4" id="KW-1003">Cell membrane</keyword>
<evidence type="ECO:0000256" key="6">
    <source>
        <dbReference type="ARBA" id="ARBA00022989"/>
    </source>
</evidence>
<dbReference type="PANTHER" id="PTHR34702">
    <property type="entry name" value="NA(+)/H(+) ANTIPORTER SUBUNIT F1"/>
    <property type="match status" value="1"/>
</dbReference>
<reference evidence="10 12" key="1">
    <citation type="submission" date="2023-05" db="EMBL/GenBank/DDBJ databases">
        <title>Metabolic capabilities are highly conserved among human nasal-associated Corynebacterium species in pangenomic analyses.</title>
        <authorList>
            <person name="Tran T.H."/>
            <person name="Roberts A.Q."/>
            <person name="Escapa I.F."/>
            <person name="Gao W."/>
            <person name="Conlan S."/>
            <person name="Kong H."/>
            <person name="Segre J.A."/>
            <person name="Kelly M.S."/>
            <person name="Lemon K.P."/>
        </authorList>
    </citation>
    <scope>NUCLEOTIDE SEQUENCE</scope>
    <source>
        <strain evidence="10">KPL2773</strain>
        <strain evidence="9 12">KPL3772</strain>
    </source>
</reference>
<accession>A0AAP4F570</accession>
<keyword evidence="5 8" id="KW-0812">Transmembrane</keyword>
<proteinExistence type="inferred from homology"/>
<dbReference type="PANTHER" id="PTHR34702:SF1">
    <property type="entry name" value="NA(+)_H(+) ANTIPORTER SUBUNIT F"/>
    <property type="match status" value="1"/>
</dbReference>
<dbReference type="GO" id="GO:0005886">
    <property type="term" value="C:plasma membrane"/>
    <property type="evidence" value="ECO:0007669"/>
    <property type="project" value="UniProtKB-SubCell"/>
</dbReference>
<dbReference type="Proteomes" id="UP001224412">
    <property type="component" value="Unassembled WGS sequence"/>
</dbReference>
<feature type="transmembrane region" description="Helical" evidence="8">
    <location>
        <begin position="6"/>
        <end position="24"/>
    </location>
</feature>
<comment type="similarity">
    <text evidence="2">Belongs to the CPA3 antiporters (TC 2.A.63) subunit F family.</text>
</comment>
<evidence type="ECO:0000313" key="11">
    <source>
        <dbReference type="Proteomes" id="UP001224412"/>
    </source>
</evidence>
<keyword evidence="12" id="KW-1185">Reference proteome</keyword>
<evidence type="ECO:0000256" key="8">
    <source>
        <dbReference type="SAM" id="Phobius"/>
    </source>
</evidence>
<sequence length="86" mass="8990">MTTVIAIAIVMIALSALPAAYRMLVGPTRSDRVSAADFLLFVLVALLGLSGFLKGSGYTFDLMLVASLVGFLSAVSLSRALLRGAR</sequence>
<dbReference type="Pfam" id="PF04066">
    <property type="entry name" value="MrpF_PhaF"/>
    <property type="match status" value="1"/>
</dbReference>
<dbReference type="GeneID" id="42781482"/>
<comment type="subcellular location">
    <subcellularLocation>
        <location evidence="1">Cell membrane</location>
        <topology evidence="1">Multi-pass membrane protein</topology>
    </subcellularLocation>
</comment>
<evidence type="ECO:0000256" key="2">
    <source>
        <dbReference type="ARBA" id="ARBA00009212"/>
    </source>
</evidence>
<name>A0AAP4F570_9CORY</name>
<evidence type="ECO:0000313" key="9">
    <source>
        <dbReference type="EMBL" id="MDK4290063.1"/>
    </source>
</evidence>
<evidence type="ECO:0000256" key="1">
    <source>
        <dbReference type="ARBA" id="ARBA00004651"/>
    </source>
</evidence>
<dbReference type="GO" id="GO:0015385">
    <property type="term" value="F:sodium:proton antiporter activity"/>
    <property type="evidence" value="ECO:0007669"/>
    <property type="project" value="TreeGrafter"/>
</dbReference>
<dbReference type="AlphaFoldDB" id="A0AAP4F570"/>
<keyword evidence="6 8" id="KW-1133">Transmembrane helix</keyword>
<dbReference type="InterPro" id="IPR007208">
    <property type="entry name" value="MrpF/PhaF-like"/>
</dbReference>
<evidence type="ECO:0000313" key="10">
    <source>
        <dbReference type="EMBL" id="MDK4306674.1"/>
    </source>
</evidence>
<dbReference type="EMBL" id="JASNVH010000005">
    <property type="protein sequence ID" value="MDK4306674.1"/>
    <property type="molecule type" value="Genomic_DNA"/>
</dbReference>
<keyword evidence="3" id="KW-0813">Transport</keyword>
<evidence type="ECO:0000313" key="12">
    <source>
        <dbReference type="Proteomes" id="UP001239759"/>
    </source>
</evidence>
<comment type="caution">
    <text evidence="10">The sequence shown here is derived from an EMBL/GenBank/DDBJ whole genome shotgun (WGS) entry which is preliminary data.</text>
</comment>
<gene>
    <name evidence="9" type="ORF">QPX23_04860</name>
    <name evidence="10" type="ORF">QPX42_03790</name>
</gene>
<evidence type="ECO:0000256" key="4">
    <source>
        <dbReference type="ARBA" id="ARBA00022475"/>
    </source>
</evidence>